<feature type="domain" description="PPIase FKBP-type" evidence="8">
    <location>
        <begin position="229"/>
        <end position="322"/>
    </location>
</feature>
<evidence type="ECO:0000256" key="2">
    <source>
        <dbReference type="ARBA" id="ARBA00006577"/>
    </source>
</evidence>
<evidence type="ECO:0000256" key="1">
    <source>
        <dbReference type="ARBA" id="ARBA00000971"/>
    </source>
</evidence>
<dbReference type="PANTHER" id="PTHR43811">
    <property type="entry name" value="FKBP-TYPE PEPTIDYL-PROLYL CIS-TRANS ISOMERASE FKPA"/>
    <property type="match status" value="1"/>
</dbReference>
<sequence length="322" mass="32521">MRKASALIAVAALLGVALTGCSAADTSASDCQSPVSAGAASALIDVTGDFGKAPTVDFPTPLKTQKTQRSVVIPGTGPDLVEGQMVKVDLSVYNGSTGKSIEQTGYDGTSQPSLVLSDATITGLRDGLLCAQQGSRVAVAVSPDDGFGPQGGQEALGVAKDDSLIFVIDVVKAYLPRANGADQPEISGLPAVVLGAKGEPGITIPAGAAPNTLKIGLLKKGTGATVKEGDTVTVQYTGVVWDTKLVFDSSWERGTPAQFVAADGSKTQGGVIPGFAEALIGQKVGSQVIAVIPPDQGYGEKASEKIPANSTLVFVVDILGVN</sequence>
<dbReference type="Gene3D" id="3.10.50.40">
    <property type="match status" value="2"/>
</dbReference>
<evidence type="ECO:0000313" key="9">
    <source>
        <dbReference type="EMBL" id="NYJ19305.1"/>
    </source>
</evidence>
<dbReference type="Proteomes" id="UP000537260">
    <property type="component" value="Unassembled WGS sequence"/>
</dbReference>
<keyword evidence="4 6" id="KW-0697">Rotamase</keyword>
<proteinExistence type="inferred from homology"/>
<dbReference type="GO" id="GO:0003755">
    <property type="term" value="F:peptidyl-prolyl cis-trans isomerase activity"/>
    <property type="evidence" value="ECO:0007669"/>
    <property type="project" value="UniProtKB-KW"/>
</dbReference>
<dbReference type="RefSeq" id="WP_179578090.1">
    <property type="nucleotide sequence ID" value="NZ_JACCFM010000001.1"/>
</dbReference>
<protein>
    <recommendedName>
        <fullName evidence="3 6">peptidylprolyl isomerase</fullName>
        <ecNumber evidence="3 6">5.2.1.8</ecNumber>
    </recommendedName>
</protein>
<dbReference type="AlphaFoldDB" id="A0A7Z0ECX4"/>
<accession>A0A7Z0ECX4</accession>
<evidence type="ECO:0000256" key="3">
    <source>
        <dbReference type="ARBA" id="ARBA00013194"/>
    </source>
</evidence>
<dbReference type="PROSITE" id="PS50059">
    <property type="entry name" value="FKBP_PPIASE"/>
    <property type="match status" value="2"/>
</dbReference>
<evidence type="ECO:0000256" key="6">
    <source>
        <dbReference type="PROSITE-ProRule" id="PRU00277"/>
    </source>
</evidence>
<keyword evidence="10" id="KW-1185">Reference proteome</keyword>
<reference evidence="9 10" key="1">
    <citation type="submission" date="2020-07" db="EMBL/GenBank/DDBJ databases">
        <title>Sequencing the genomes of 1000 actinobacteria strains.</title>
        <authorList>
            <person name="Klenk H.-P."/>
        </authorList>
    </citation>
    <scope>NUCLEOTIDE SEQUENCE [LARGE SCALE GENOMIC DNA]</scope>
    <source>
        <strain evidence="9 10">LI1</strain>
    </source>
</reference>
<feature type="domain" description="PPIase FKBP-type" evidence="8">
    <location>
        <begin position="83"/>
        <end position="174"/>
    </location>
</feature>
<comment type="catalytic activity">
    <reaction evidence="1 6">
        <text>[protein]-peptidylproline (omega=180) = [protein]-peptidylproline (omega=0)</text>
        <dbReference type="Rhea" id="RHEA:16237"/>
        <dbReference type="Rhea" id="RHEA-COMP:10747"/>
        <dbReference type="Rhea" id="RHEA-COMP:10748"/>
        <dbReference type="ChEBI" id="CHEBI:83833"/>
        <dbReference type="ChEBI" id="CHEBI:83834"/>
        <dbReference type="EC" id="5.2.1.8"/>
    </reaction>
</comment>
<dbReference type="EMBL" id="JACCFM010000001">
    <property type="protein sequence ID" value="NYJ19305.1"/>
    <property type="molecule type" value="Genomic_DNA"/>
</dbReference>
<dbReference type="PANTHER" id="PTHR43811:SF19">
    <property type="entry name" value="39 KDA FK506-BINDING NUCLEAR PROTEIN"/>
    <property type="match status" value="1"/>
</dbReference>
<dbReference type="EC" id="5.2.1.8" evidence="3 6"/>
<keyword evidence="7" id="KW-0732">Signal</keyword>
<evidence type="ECO:0000256" key="7">
    <source>
        <dbReference type="SAM" id="SignalP"/>
    </source>
</evidence>
<dbReference type="InterPro" id="IPR046357">
    <property type="entry name" value="PPIase_dom_sf"/>
</dbReference>
<keyword evidence="5 6" id="KW-0413">Isomerase</keyword>
<name>A0A7Z0ECX4_9MICO</name>
<gene>
    <name evidence="9" type="ORF">HNR05_001096</name>
</gene>
<organism evidence="9 10">
    <name type="scientific">Glaciibacter psychrotolerans</name>
    <dbReference type="NCBI Taxonomy" id="670054"/>
    <lineage>
        <taxon>Bacteria</taxon>
        <taxon>Bacillati</taxon>
        <taxon>Actinomycetota</taxon>
        <taxon>Actinomycetes</taxon>
        <taxon>Micrococcales</taxon>
        <taxon>Microbacteriaceae</taxon>
        <taxon>Glaciibacter</taxon>
    </lineage>
</organism>
<evidence type="ECO:0000259" key="8">
    <source>
        <dbReference type="PROSITE" id="PS50059"/>
    </source>
</evidence>
<comment type="similarity">
    <text evidence="2">Belongs to the FKBP-type PPIase family.</text>
</comment>
<evidence type="ECO:0000256" key="5">
    <source>
        <dbReference type="ARBA" id="ARBA00023235"/>
    </source>
</evidence>
<dbReference type="Pfam" id="PF00254">
    <property type="entry name" value="FKBP_C"/>
    <property type="match status" value="2"/>
</dbReference>
<evidence type="ECO:0000313" key="10">
    <source>
        <dbReference type="Proteomes" id="UP000537260"/>
    </source>
</evidence>
<dbReference type="InterPro" id="IPR001179">
    <property type="entry name" value="PPIase_FKBP_dom"/>
</dbReference>
<evidence type="ECO:0000256" key="4">
    <source>
        <dbReference type="ARBA" id="ARBA00023110"/>
    </source>
</evidence>
<comment type="caution">
    <text evidence="9">The sequence shown here is derived from an EMBL/GenBank/DDBJ whole genome shotgun (WGS) entry which is preliminary data.</text>
</comment>
<dbReference type="SUPFAM" id="SSF54534">
    <property type="entry name" value="FKBP-like"/>
    <property type="match status" value="2"/>
</dbReference>
<dbReference type="PROSITE" id="PS51257">
    <property type="entry name" value="PROKAR_LIPOPROTEIN"/>
    <property type="match status" value="1"/>
</dbReference>
<feature type="chain" id="PRO_5031181829" description="peptidylprolyl isomerase" evidence="7">
    <location>
        <begin position="24"/>
        <end position="322"/>
    </location>
</feature>
<feature type="signal peptide" evidence="7">
    <location>
        <begin position="1"/>
        <end position="23"/>
    </location>
</feature>